<comment type="pathway">
    <text evidence="7">Cofactor biosynthesis; tetrahydrofolate biosynthesis; 4-aminobenzoate from chorismate: step 2/2.</text>
</comment>
<keyword evidence="6 13" id="KW-0456">Lyase</keyword>
<dbReference type="Gene3D" id="3.20.10.10">
    <property type="entry name" value="D-amino Acid Aminotransferase, subunit A, domain 2"/>
    <property type="match status" value="1"/>
</dbReference>
<dbReference type="GO" id="GO:0008696">
    <property type="term" value="F:4-amino-4-deoxychorismate lyase activity"/>
    <property type="evidence" value="ECO:0007669"/>
    <property type="project" value="UniProtKB-UniRule"/>
</dbReference>
<evidence type="ECO:0000256" key="9">
    <source>
        <dbReference type="ARBA" id="ARBA00049529"/>
    </source>
</evidence>
<dbReference type="GO" id="GO:0008153">
    <property type="term" value="P:4-aminobenzoate biosynthetic process"/>
    <property type="evidence" value="ECO:0007669"/>
    <property type="project" value="UniProtKB-UniRule"/>
</dbReference>
<dbReference type="InterPro" id="IPR017824">
    <property type="entry name" value="Aminodeoxychorismate_lyase_IV"/>
</dbReference>
<proteinExistence type="inferred from homology"/>
<dbReference type="SUPFAM" id="SSF56752">
    <property type="entry name" value="D-aminoacid aminotransferase-like PLP-dependent enzymes"/>
    <property type="match status" value="1"/>
</dbReference>
<comment type="catalytic activity">
    <reaction evidence="9">
        <text>4-amino-4-deoxychorismate = 4-aminobenzoate + pyruvate + H(+)</text>
        <dbReference type="Rhea" id="RHEA:16201"/>
        <dbReference type="ChEBI" id="CHEBI:15361"/>
        <dbReference type="ChEBI" id="CHEBI:15378"/>
        <dbReference type="ChEBI" id="CHEBI:17836"/>
        <dbReference type="ChEBI" id="CHEBI:58406"/>
        <dbReference type="EC" id="4.1.3.38"/>
    </reaction>
</comment>
<dbReference type="InterPro" id="IPR036038">
    <property type="entry name" value="Aminotransferase-like"/>
</dbReference>
<dbReference type="PANTHER" id="PTHR42743">
    <property type="entry name" value="AMINO-ACID AMINOTRANSFERASE"/>
    <property type="match status" value="1"/>
</dbReference>
<organism evidence="13">
    <name type="scientific">Escherichia coli</name>
    <dbReference type="NCBI Taxonomy" id="562"/>
    <lineage>
        <taxon>Bacteria</taxon>
        <taxon>Pseudomonadati</taxon>
        <taxon>Pseudomonadota</taxon>
        <taxon>Gammaproteobacteria</taxon>
        <taxon>Enterobacterales</taxon>
        <taxon>Enterobacteriaceae</taxon>
        <taxon>Escherichia</taxon>
    </lineage>
</organism>
<gene>
    <name evidence="13" type="primary">pabC</name>
    <name evidence="13" type="ORF">D9F05_08015</name>
</gene>
<dbReference type="CDD" id="cd01559">
    <property type="entry name" value="ADCL_like"/>
    <property type="match status" value="1"/>
</dbReference>
<dbReference type="PANTHER" id="PTHR42743:SF2">
    <property type="entry name" value="AMINODEOXYCHORISMATE LYASE"/>
    <property type="match status" value="1"/>
</dbReference>
<evidence type="ECO:0000256" key="3">
    <source>
        <dbReference type="ARBA" id="ARBA00011738"/>
    </source>
</evidence>
<dbReference type="EC" id="4.1.3.38" evidence="8 12"/>
<keyword evidence="4" id="KW-0663">Pyridoxal phosphate</keyword>
<dbReference type="InterPro" id="IPR043131">
    <property type="entry name" value="BCAT-like_N"/>
</dbReference>
<evidence type="ECO:0000256" key="7">
    <source>
        <dbReference type="ARBA" id="ARBA00035633"/>
    </source>
</evidence>
<dbReference type="NCBIfam" id="TIGR03461">
    <property type="entry name" value="pabC_Proteo"/>
    <property type="match status" value="1"/>
</dbReference>
<reference evidence="13" key="1">
    <citation type="submission" date="2018-10" db="EMBL/GenBank/DDBJ databases">
        <authorList>
            <consortium name="NARMS: The National Antimicrobial Resistance Monitoring System"/>
        </authorList>
    </citation>
    <scope>NUCLEOTIDE SEQUENCE [LARGE SCALE GENOMIC DNA]</scope>
    <source>
        <strain evidence="13">CVM N17EC0388</strain>
    </source>
</reference>
<dbReference type="FunFam" id="3.20.10.10:FF:000002">
    <property type="entry name" value="D-alanine aminotransferase"/>
    <property type="match status" value="1"/>
</dbReference>
<name>A0A3L0YAU0_ECOLX</name>
<evidence type="ECO:0000256" key="8">
    <source>
        <dbReference type="ARBA" id="ARBA00035676"/>
    </source>
</evidence>
<sequence length="286" mass="31695">MIRARYCRYRAFFIGGILLLINGMQTDTVSARDRGLAYGDGHFTTMRVRNGQVVWWPAHLARLQQASARLGFAGMDWSTLTREVAQLAAGQTQAVAKVMLTRGTGGRGYDGSACEAPTRIVSLADYPSHYQGWQQNGIPLLVCQQRLGDAPMLAGLKTLNRLEQVLLKSELAARSGVEGIVLNSRGFLVEGVSANLFWRRGKTVFTPDLSHCGIDGIMRRHVMAMLKQMSIELRVVEAPLESLWQAEEVWLTNTLMGIVPVTGIGDTQYPSPVLIRRLQERLVIEV</sequence>
<evidence type="ECO:0000256" key="6">
    <source>
        <dbReference type="ARBA" id="ARBA00023239"/>
    </source>
</evidence>
<evidence type="ECO:0000256" key="4">
    <source>
        <dbReference type="ARBA" id="ARBA00022898"/>
    </source>
</evidence>
<evidence type="ECO:0000313" key="13">
    <source>
        <dbReference type="EMBL" id="MHO04313.1"/>
    </source>
</evidence>
<protein>
    <recommendedName>
        <fullName evidence="11 12">Aminodeoxychorismate lyase</fullName>
        <ecNumber evidence="8 12">4.1.3.38</ecNumber>
    </recommendedName>
</protein>
<keyword evidence="5" id="KW-0289">Folate biosynthesis</keyword>
<dbReference type="Gene3D" id="3.30.470.10">
    <property type="match status" value="1"/>
</dbReference>
<dbReference type="GO" id="GO:0005829">
    <property type="term" value="C:cytosol"/>
    <property type="evidence" value="ECO:0007669"/>
    <property type="project" value="TreeGrafter"/>
</dbReference>
<evidence type="ECO:0000256" key="2">
    <source>
        <dbReference type="ARBA" id="ARBA00009320"/>
    </source>
</evidence>
<evidence type="ECO:0000256" key="5">
    <source>
        <dbReference type="ARBA" id="ARBA00022909"/>
    </source>
</evidence>
<dbReference type="EMBL" id="RNRV01000010">
    <property type="protein sequence ID" value="MHO04313.1"/>
    <property type="molecule type" value="Genomic_DNA"/>
</dbReference>
<dbReference type="Pfam" id="PF01063">
    <property type="entry name" value="Aminotran_4"/>
    <property type="match status" value="1"/>
</dbReference>
<dbReference type="InterPro" id="IPR043132">
    <property type="entry name" value="BCAT-like_C"/>
</dbReference>
<dbReference type="InterPro" id="IPR001544">
    <property type="entry name" value="Aminotrans_IV"/>
</dbReference>
<comment type="function">
    <text evidence="10">Involved in the biosynthesis of p-aminobenzoate (PABA), a precursor of tetrahydrofolate. Converts 4-amino-4-deoxychorismate into 4-aminobenzoate (PABA) and pyruvate.</text>
</comment>
<comment type="subunit">
    <text evidence="3">Homodimer.</text>
</comment>
<evidence type="ECO:0000256" key="10">
    <source>
        <dbReference type="ARBA" id="ARBA00054027"/>
    </source>
</evidence>
<comment type="similarity">
    <text evidence="2">Belongs to the class-IV pyridoxal-phosphate-dependent aminotransferase family.</text>
</comment>
<dbReference type="GO" id="GO:0030170">
    <property type="term" value="F:pyridoxal phosphate binding"/>
    <property type="evidence" value="ECO:0007669"/>
    <property type="project" value="InterPro"/>
</dbReference>
<evidence type="ECO:0000256" key="11">
    <source>
        <dbReference type="ARBA" id="ARBA00069174"/>
    </source>
</evidence>
<dbReference type="InterPro" id="IPR050571">
    <property type="entry name" value="Class-IV_PLP-Dep_Aminotrnsfr"/>
</dbReference>
<evidence type="ECO:0000256" key="12">
    <source>
        <dbReference type="NCBIfam" id="TIGR03461"/>
    </source>
</evidence>
<dbReference type="GO" id="GO:0046656">
    <property type="term" value="P:folic acid biosynthetic process"/>
    <property type="evidence" value="ECO:0007669"/>
    <property type="project" value="UniProtKB-KW"/>
</dbReference>
<dbReference type="AlphaFoldDB" id="A0A3L0YAU0"/>
<accession>A0A3L0YAU0</accession>
<dbReference type="NCBIfam" id="NF004761">
    <property type="entry name" value="PRK06092.1"/>
    <property type="match status" value="1"/>
</dbReference>
<evidence type="ECO:0000256" key="1">
    <source>
        <dbReference type="ARBA" id="ARBA00001933"/>
    </source>
</evidence>
<comment type="caution">
    <text evidence="13">The sequence shown here is derived from an EMBL/GenBank/DDBJ whole genome shotgun (WGS) entry which is preliminary data.</text>
</comment>
<comment type="cofactor">
    <cofactor evidence="1">
        <name>pyridoxal 5'-phosphate</name>
        <dbReference type="ChEBI" id="CHEBI:597326"/>
    </cofactor>
</comment>